<evidence type="ECO:0000313" key="2">
    <source>
        <dbReference type="Proteomes" id="UP000187609"/>
    </source>
</evidence>
<dbReference type="EMBL" id="MJEQ01037190">
    <property type="protein sequence ID" value="OIS99146.1"/>
    <property type="molecule type" value="Genomic_DNA"/>
</dbReference>
<gene>
    <name evidence="1" type="ORF">A4A49_24017</name>
</gene>
<name>A0A1J6IJT9_NICAT</name>
<protein>
    <submittedName>
        <fullName evidence="1">Uncharacterized protein</fullName>
    </submittedName>
</protein>
<organism evidence="1 2">
    <name type="scientific">Nicotiana attenuata</name>
    <name type="common">Coyote tobacco</name>
    <dbReference type="NCBI Taxonomy" id="49451"/>
    <lineage>
        <taxon>Eukaryota</taxon>
        <taxon>Viridiplantae</taxon>
        <taxon>Streptophyta</taxon>
        <taxon>Embryophyta</taxon>
        <taxon>Tracheophyta</taxon>
        <taxon>Spermatophyta</taxon>
        <taxon>Magnoliopsida</taxon>
        <taxon>eudicotyledons</taxon>
        <taxon>Gunneridae</taxon>
        <taxon>Pentapetalae</taxon>
        <taxon>asterids</taxon>
        <taxon>lamiids</taxon>
        <taxon>Solanales</taxon>
        <taxon>Solanaceae</taxon>
        <taxon>Nicotianoideae</taxon>
        <taxon>Nicotianeae</taxon>
        <taxon>Nicotiana</taxon>
    </lineage>
</organism>
<dbReference type="AlphaFoldDB" id="A0A1J6IJT9"/>
<keyword evidence="2" id="KW-1185">Reference proteome</keyword>
<accession>A0A1J6IJT9</accession>
<evidence type="ECO:0000313" key="1">
    <source>
        <dbReference type="EMBL" id="OIS99146.1"/>
    </source>
</evidence>
<dbReference type="Gramene" id="OIS99146">
    <property type="protein sequence ID" value="OIS99146"/>
    <property type="gene ID" value="A4A49_24017"/>
</dbReference>
<sequence length="80" mass="9794">MQEFIVQITNKHKWKEFSQSPGNFVLDFITKFYQNMNKEKNESIVKGKKKIDFSPEKSMRFLIFNLWMTMRHKSFLRLQT</sequence>
<comment type="caution">
    <text evidence="1">The sequence shown here is derived from an EMBL/GenBank/DDBJ whole genome shotgun (WGS) entry which is preliminary data.</text>
</comment>
<dbReference type="SMR" id="A0A1J6IJT9"/>
<reference evidence="1" key="1">
    <citation type="submission" date="2016-11" db="EMBL/GenBank/DDBJ databases">
        <title>The genome of Nicotiana attenuata.</title>
        <authorList>
            <person name="Xu S."/>
            <person name="Brockmoeller T."/>
            <person name="Gaquerel E."/>
            <person name="Navarro A."/>
            <person name="Kuhl H."/>
            <person name="Gase K."/>
            <person name="Ling Z."/>
            <person name="Zhou W."/>
            <person name="Kreitzer C."/>
            <person name="Stanke M."/>
            <person name="Tang H."/>
            <person name="Lyons E."/>
            <person name="Pandey P."/>
            <person name="Pandey S.P."/>
            <person name="Timmermann B."/>
            <person name="Baldwin I.T."/>
        </authorList>
    </citation>
    <scope>NUCLEOTIDE SEQUENCE [LARGE SCALE GENOMIC DNA]</scope>
    <source>
        <strain evidence="1">UT</strain>
    </source>
</reference>
<dbReference type="Proteomes" id="UP000187609">
    <property type="component" value="Unassembled WGS sequence"/>
</dbReference>
<proteinExistence type="predicted"/>